<sequence>MEKWDGTEHRGAPWSVDVDSLDHRIDGIAQKIDQLSEAVGALHTELRAHVAEESPLAPAVQELVTVWRGSKIMLPFVAGAITFIISVGGVFIAAATWLKDHVR</sequence>
<organism evidence="2 3">
    <name type="scientific">Candidatus Accumulibacter vicinus</name>
    <dbReference type="NCBI Taxonomy" id="2954382"/>
    <lineage>
        <taxon>Bacteria</taxon>
        <taxon>Pseudomonadati</taxon>
        <taxon>Pseudomonadota</taxon>
        <taxon>Betaproteobacteria</taxon>
        <taxon>Candidatus Accumulibacter</taxon>
    </lineage>
</organism>
<keyword evidence="1" id="KW-0812">Transmembrane</keyword>
<gene>
    <name evidence="2" type="ORF">CAPSK01_004662</name>
</gene>
<protein>
    <submittedName>
        <fullName evidence="2">Uncharacterized protein</fullName>
    </submittedName>
</protein>
<dbReference type="Proteomes" id="UP000019812">
    <property type="component" value="Unassembled WGS sequence"/>
</dbReference>
<feature type="transmembrane region" description="Helical" evidence="1">
    <location>
        <begin position="72"/>
        <end position="98"/>
    </location>
</feature>
<comment type="caution">
    <text evidence="2">The sequence shown here is derived from an EMBL/GenBank/DDBJ whole genome shotgun (WGS) entry which is preliminary data.</text>
</comment>
<dbReference type="STRING" id="1457154.CAPSK01_004662"/>
<dbReference type="RefSeq" id="WP_273704190.1">
    <property type="nucleotide sequence ID" value="NZ_JDSS02000052.1"/>
</dbReference>
<keyword evidence="1" id="KW-0472">Membrane</keyword>
<evidence type="ECO:0000313" key="3">
    <source>
        <dbReference type="Proteomes" id="UP000019812"/>
    </source>
</evidence>
<name>A0A084XUB5_9PROT</name>
<proteinExistence type="predicted"/>
<keyword evidence="1" id="KW-1133">Transmembrane helix</keyword>
<evidence type="ECO:0000256" key="1">
    <source>
        <dbReference type="SAM" id="Phobius"/>
    </source>
</evidence>
<dbReference type="AlphaFoldDB" id="A0A084XUB5"/>
<evidence type="ECO:0000313" key="2">
    <source>
        <dbReference type="EMBL" id="KFB66059.1"/>
    </source>
</evidence>
<dbReference type="EMBL" id="JDSS02000052">
    <property type="protein sequence ID" value="KFB66059.1"/>
    <property type="molecule type" value="Genomic_DNA"/>
</dbReference>
<accession>A0A084XUB5</accession>
<reference evidence="2 3" key="1">
    <citation type="submission" date="2014-07" db="EMBL/GenBank/DDBJ databases">
        <title>Expanding our view of genomic diversity in Candidatus Accumulibacter clades.</title>
        <authorList>
            <person name="Skennerton C.T."/>
            <person name="Barr J.J."/>
            <person name="Slater F.R."/>
            <person name="Bond P.L."/>
            <person name="Tyson G.W."/>
        </authorList>
    </citation>
    <scope>NUCLEOTIDE SEQUENCE [LARGE SCALE GENOMIC DNA]</scope>
    <source>
        <strain evidence="3">SK-01</strain>
    </source>
</reference>